<dbReference type="InterPro" id="IPR054648">
    <property type="entry name" value="TudS-rel"/>
</dbReference>
<name>A0A419SNE2_9BACL</name>
<reference evidence="1 2" key="1">
    <citation type="submission" date="2016-08" db="EMBL/GenBank/DDBJ databases">
        <title>Novel Firmicute Genomes.</title>
        <authorList>
            <person name="Poppleton D.I."/>
            <person name="Gribaldo S."/>
        </authorList>
    </citation>
    <scope>NUCLEOTIDE SEQUENCE [LARGE SCALE GENOMIC DNA]</scope>
    <source>
        <strain evidence="1 2">RAOx-1</strain>
    </source>
</reference>
<dbReference type="NCBIfam" id="NF045597">
    <property type="entry name" value="TudS_rel_CD3072"/>
    <property type="match status" value="1"/>
</dbReference>
<dbReference type="Proteomes" id="UP000284219">
    <property type="component" value="Unassembled WGS sequence"/>
</dbReference>
<dbReference type="AlphaFoldDB" id="A0A419SNE2"/>
<gene>
    <name evidence="1" type="ORF">BEP19_02385</name>
</gene>
<dbReference type="RefSeq" id="WP_120188486.1">
    <property type="nucleotide sequence ID" value="NZ_MCHY01000006.1"/>
</dbReference>
<organism evidence="1 2">
    <name type="scientific">Ammoniphilus oxalaticus</name>
    <dbReference type="NCBI Taxonomy" id="66863"/>
    <lineage>
        <taxon>Bacteria</taxon>
        <taxon>Bacillati</taxon>
        <taxon>Bacillota</taxon>
        <taxon>Bacilli</taxon>
        <taxon>Bacillales</taxon>
        <taxon>Paenibacillaceae</taxon>
        <taxon>Aneurinibacillus group</taxon>
        <taxon>Ammoniphilus</taxon>
    </lineage>
</organism>
<sequence length="159" mass="18202">MERSKKIIIASHCILNQNTVIPEEARSKGLMKSAVEWCDQESYGIVQLPCPEFTYLGLNRPSMTREEYDIQKYREHCQTILAPIMDQLRMYVESGYDLVGGFGIQSSPSCDPGRGIFMEEFLLLTKREGISIRYFWQIPATDNGYFDEKDPASHYGAIS</sequence>
<protein>
    <recommendedName>
        <fullName evidence="3">DUF523 domain-containing protein</fullName>
    </recommendedName>
</protein>
<evidence type="ECO:0000313" key="2">
    <source>
        <dbReference type="Proteomes" id="UP000284219"/>
    </source>
</evidence>
<evidence type="ECO:0000313" key="1">
    <source>
        <dbReference type="EMBL" id="RKD25806.1"/>
    </source>
</evidence>
<keyword evidence="2" id="KW-1185">Reference proteome</keyword>
<comment type="caution">
    <text evidence="1">The sequence shown here is derived from an EMBL/GenBank/DDBJ whole genome shotgun (WGS) entry which is preliminary data.</text>
</comment>
<evidence type="ECO:0008006" key="3">
    <source>
        <dbReference type="Google" id="ProtNLM"/>
    </source>
</evidence>
<accession>A0A419SNE2</accession>
<proteinExistence type="predicted"/>
<dbReference type="OrthoDB" id="5420310at2"/>
<dbReference type="EMBL" id="MCHY01000006">
    <property type="protein sequence ID" value="RKD25806.1"/>
    <property type="molecule type" value="Genomic_DNA"/>
</dbReference>